<feature type="transmembrane region" description="Helical" evidence="5">
    <location>
        <begin position="74"/>
        <end position="92"/>
    </location>
</feature>
<feature type="transmembrane region" description="Helical" evidence="5">
    <location>
        <begin position="104"/>
        <end position="122"/>
    </location>
</feature>
<dbReference type="PANTHER" id="PTHR23502:SF182">
    <property type="entry name" value="POLYAMINE TRANSPORTER, PUTATIVE-RELATED"/>
    <property type="match status" value="1"/>
</dbReference>
<sequence>MGTMPKKDLAYGRFSMYADHTFGTSVYSPSIANITHHFQISRTVAILGLTLYTLGLDFGPIFTAPLSEGHARKIVYLISSPIFMLFTLGAGFSKSFASVCVCRFFAGFFGSPALAVGAGTNADLFPSYRRAVTTSLFLMAPFVGPALGPVVGGFVAQYNNWQWTQWCMLFITIVVYIAALPMKETYKPIILKKRAIKAGILIKDEDKDIKRLFVLKFIGLTFISIAIGVFLGGMTAIIIDRTIYQKKHRKATTSNKFHVEPEHRLYSAMADCWGIFVGLFWFGWCADNGVHWGPTLVGAVPFAWGNICVFTSSALYLTDVYGPMNGASAMAANGIARYTLSAVFPLFQTCYQSVSQFLRQLDADFPNDGDDDDDDDNYDGLDFKRVPYLERRQVERNSRGGPKSWIYRHGWAVWHRKYKKNYWLCRYCHQRRKQEACYEADSTTNAGRHLSSNKPGHSHGPNGPVPIASREGNIMGALAKSQVYIMRSKGIEVSQEVANEIAASFSTSRFQDALKDWVVADNQSLRVIETPQFRAMIAAVSPLAEALLWRSH</sequence>
<gene>
    <name evidence="6" type="ORF">PTRG_02607</name>
</gene>
<dbReference type="AlphaFoldDB" id="B2VYW7"/>
<evidence type="ECO:0000256" key="5">
    <source>
        <dbReference type="SAM" id="Phobius"/>
    </source>
</evidence>
<protein>
    <submittedName>
        <fullName evidence="6">Benomyl/methotrexate resistance protein</fullName>
    </submittedName>
</protein>
<dbReference type="eggNOG" id="KOG0255">
    <property type="taxonomic scope" value="Eukaryota"/>
</dbReference>
<dbReference type="OrthoDB" id="3936150at2759"/>
<evidence type="ECO:0000256" key="3">
    <source>
        <dbReference type="ARBA" id="ARBA00022989"/>
    </source>
</evidence>
<dbReference type="GO" id="GO:0015606">
    <property type="term" value="F:spermidine transmembrane transporter activity"/>
    <property type="evidence" value="ECO:0007669"/>
    <property type="project" value="TreeGrafter"/>
</dbReference>
<dbReference type="PANTHER" id="PTHR23502">
    <property type="entry name" value="MAJOR FACILITATOR SUPERFAMILY"/>
    <property type="match status" value="1"/>
</dbReference>
<feature type="transmembrane region" description="Helical" evidence="5">
    <location>
        <begin position="217"/>
        <end position="244"/>
    </location>
</feature>
<name>B2VYW7_PYRTR</name>
<dbReference type="STRING" id="426418.B2VYW7"/>
<keyword evidence="2 5" id="KW-0812">Transmembrane</keyword>
<feature type="transmembrane region" description="Helical" evidence="5">
    <location>
        <begin position="265"/>
        <end position="284"/>
    </location>
</feature>
<organism evidence="6 7">
    <name type="scientific">Pyrenophora tritici-repentis (strain Pt-1C-BFP)</name>
    <name type="common">Wheat tan spot fungus</name>
    <name type="synonym">Drechslera tritici-repentis</name>
    <dbReference type="NCBI Taxonomy" id="426418"/>
    <lineage>
        <taxon>Eukaryota</taxon>
        <taxon>Fungi</taxon>
        <taxon>Dikarya</taxon>
        <taxon>Ascomycota</taxon>
        <taxon>Pezizomycotina</taxon>
        <taxon>Dothideomycetes</taxon>
        <taxon>Pleosporomycetidae</taxon>
        <taxon>Pleosporales</taxon>
        <taxon>Pleosporineae</taxon>
        <taxon>Pleosporaceae</taxon>
        <taxon>Pyrenophora</taxon>
    </lineage>
</organism>
<dbReference type="InterPro" id="IPR036259">
    <property type="entry name" value="MFS_trans_sf"/>
</dbReference>
<evidence type="ECO:0000256" key="1">
    <source>
        <dbReference type="ARBA" id="ARBA00004141"/>
    </source>
</evidence>
<dbReference type="InParanoid" id="B2VYW7"/>
<feature type="transmembrane region" description="Helical" evidence="5">
    <location>
        <begin position="296"/>
        <end position="317"/>
    </location>
</feature>
<evidence type="ECO:0000256" key="4">
    <source>
        <dbReference type="ARBA" id="ARBA00023136"/>
    </source>
</evidence>
<feature type="transmembrane region" description="Helical" evidence="5">
    <location>
        <begin position="44"/>
        <end position="62"/>
    </location>
</feature>
<dbReference type="SUPFAM" id="SSF103473">
    <property type="entry name" value="MFS general substrate transporter"/>
    <property type="match status" value="1"/>
</dbReference>
<keyword evidence="4 5" id="KW-0472">Membrane</keyword>
<evidence type="ECO:0000256" key="2">
    <source>
        <dbReference type="ARBA" id="ARBA00022692"/>
    </source>
</evidence>
<dbReference type="GO" id="GO:0000297">
    <property type="term" value="F:spermine transmembrane transporter activity"/>
    <property type="evidence" value="ECO:0007669"/>
    <property type="project" value="TreeGrafter"/>
</dbReference>
<keyword evidence="3 5" id="KW-1133">Transmembrane helix</keyword>
<proteinExistence type="predicted"/>
<reference evidence="7" key="1">
    <citation type="journal article" date="2013" name="G3 (Bethesda)">
        <title>Comparative genomics of a plant-pathogenic fungus, Pyrenophora tritici-repentis, reveals transduplication and the impact of repeat elements on pathogenicity and population divergence.</title>
        <authorList>
            <person name="Manning V.A."/>
            <person name="Pandelova I."/>
            <person name="Dhillon B."/>
            <person name="Wilhelm L.J."/>
            <person name="Goodwin S.B."/>
            <person name="Berlin A.M."/>
            <person name="Figueroa M."/>
            <person name="Freitag M."/>
            <person name="Hane J.K."/>
            <person name="Henrissat B."/>
            <person name="Holman W.H."/>
            <person name="Kodira C.D."/>
            <person name="Martin J."/>
            <person name="Oliver R.P."/>
            <person name="Robbertse B."/>
            <person name="Schackwitz W."/>
            <person name="Schwartz D.C."/>
            <person name="Spatafora J.W."/>
            <person name="Turgeon B.G."/>
            <person name="Yandava C."/>
            <person name="Young S."/>
            <person name="Zhou S."/>
            <person name="Zeng Q."/>
            <person name="Grigoriev I.V."/>
            <person name="Ma L.-J."/>
            <person name="Ciuffetti L.M."/>
        </authorList>
    </citation>
    <scope>NUCLEOTIDE SEQUENCE [LARGE SCALE GENOMIC DNA]</scope>
    <source>
        <strain evidence="7">Pt-1C-BFP</strain>
    </source>
</reference>
<comment type="subcellular location">
    <subcellularLocation>
        <location evidence="1">Membrane</location>
        <topology evidence="1">Multi-pass membrane protein</topology>
    </subcellularLocation>
</comment>
<evidence type="ECO:0000313" key="6">
    <source>
        <dbReference type="EMBL" id="EDU45130.1"/>
    </source>
</evidence>
<accession>B2VYW7</accession>
<dbReference type="InterPro" id="IPR011701">
    <property type="entry name" value="MFS"/>
</dbReference>
<feature type="transmembrane region" description="Helical" evidence="5">
    <location>
        <begin position="163"/>
        <end position="182"/>
    </location>
</feature>
<dbReference type="EMBL" id="DS231616">
    <property type="protein sequence ID" value="EDU45130.1"/>
    <property type="molecule type" value="Genomic_DNA"/>
</dbReference>
<dbReference type="Proteomes" id="UP000001471">
    <property type="component" value="Unassembled WGS sequence"/>
</dbReference>
<dbReference type="GO" id="GO:0005886">
    <property type="term" value="C:plasma membrane"/>
    <property type="evidence" value="ECO:0007669"/>
    <property type="project" value="TreeGrafter"/>
</dbReference>
<dbReference type="Gene3D" id="1.20.1250.20">
    <property type="entry name" value="MFS general substrate transporter like domains"/>
    <property type="match status" value="1"/>
</dbReference>
<evidence type="ECO:0000313" key="7">
    <source>
        <dbReference type="Proteomes" id="UP000001471"/>
    </source>
</evidence>
<feature type="transmembrane region" description="Helical" evidence="5">
    <location>
        <begin position="134"/>
        <end position="156"/>
    </location>
</feature>
<dbReference type="HOGENOM" id="CLU_493585_0_0_1"/>
<dbReference type="Pfam" id="PF07690">
    <property type="entry name" value="MFS_1"/>
    <property type="match status" value="1"/>
</dbReference>